<evidence type="ECO:0000313" key="5">
    <source>
        <dbReference type="Proteomes" id="UP000019270"/>
    </source>
</evidence>
<organism evidence="4 5">
    <name type="scientific">Cytobacillus firmus DS1</name>
    <dbReference type="NCBI Taxonomy" id="1307436"/>
    <lineage>
        <taxon>Bacteria</taxon>
        <taxon>Bacillati</taxon>
        <taxon>Bacillota</taxon>
        <taxon>Bacilli</taxon>
        <taxon>Bacillales</taxon>
        <taxon>Bacillaceae</taxon>
        <taxon>Cytobacillus</taxon>
    </lineage>
</organism>
<dbReference type="Pfam" id="PF04740">
    <property type="entry name" value="LXG"/>
    <property type="match status" value="1"/>
</dbReference>
<evidence type="ECO:0000259" key="3">
    <source>
        <dbReference type="PROSITE" id="PS51756"/>
    </source>
</evidence>
<dbReference type="RefSeq" id="WP_035332834.1">
    <property type="nucleotide sequence ID" value="NZ_APVL01000028.1"/>
</dbReference>
<accession>W7LAH8</accession>
<feature type="coiled-coil region" evidence="2">
    <location>
        <begin position="10"/>
        <end position="37"/>
    </location>
</feature>
<name>W7LAH8_CYTFI</name>
<sequence length="523" mass="57062">MKVIKVSEIIPELDESIKKKEAEKDQLQDVRASINSLINLDDALKGKGAEAIKEHLTVLHIPAVLLLNQFISEYVNRLKQVKNLINEYEIKSGLVRQDFVEHEAKSGIENIEQMSEDTINDINQEFLKVSDIVGGSTISLAHLRQNFDKARRHIKKTTDGLEDLDANSLKVLKESTEELTGIADFINKIETWASNGAELNESTIREIEKYFAENDTIGKLIDSAMELAIKEGDSTLMGNVADWLDKIGKLNGGMEAVKGTLAATILLSKRLVLVKDGSGNFKVRAHPDWLKKNGVYGSKLADSIHKILKKGSASSYYGIKNYFSKYQNSPSRLLRSLVGLNPGSNVKSYLKLLEHQHPYLKFDAAQAELYKRASIDVRATLGQFTDKKALAAMFKKIPYAGIAFSFGTNLGEYANDKNKYKSFSEVTGRVAAGIGMDVGVAGLTTGGAAIGTMICPGPGTLIGGAIGATIGIVGSIKFEEDIKDLGEKAGKWAEDKVEEAKEIGSNVKNALSDAGDFVSGLFR</sequence>
<evidence type="ECO:0000256" key="2">
    <source>
        <dbReference type="SAM" id="Coils"/>
    </source>
</evidence>
<dbReference type="EMBL" id="APVL01000028">
    <property type="protein sequence ID" value="EWG08834.1"/>
    <property type="molecule type" value="Genomic_DNA"/>
</dbReference>
<dbReference type="PATRIC" id="fig|1307436.3.peg.4741"/>
<dbReference type="Proteomes" id="UP000019270">
    <property type="component" value="Unassembled WGS sequence"/>
</dbReference>
<reference evidence="5" key="1">
    <citation type="submission" date="2013-03" db="EMBL/GenBank/DDBJ databases">
        <title>Draft genome sequence of Bacillus firmus DS1.</title>
        <authorList>
            <person name="Peng D."/>
            <person name="Zhu L."/>
            <person name="Sun M."/>
        </authorList>
    </citation>
    <scope>NUCLEOTIDE SEQUENCE [LARGE SCALE GENOMIC DNA]</scope>
    <source>
        <strain evidence="5">DS1</strain>
    </source>
</reference>
<comment type="similarity">
    <text evidence="1">In the N-terminal section; belongs to the LXG family.</text>
</comment>
<dbReference type="OrthoDB" id="2771469at2"/>
<evidence type="ECO:0000313" key="4">
    <source>
        <dbReference type="EMBL" id="EWG08834.1"/>
    </source>
</evidence>
<comment type="caution">
    <text evidence="4">The sequence shown here is derived from an EMBL/GenBank/DDBJ whole genome shotgun (WGS) entry which is preliminary data.</text>
</comment>
<dbReference type="InterPro" id="IPR006829">
    <property type="entry name" value="LXG_dom"/>
</dbReference>
<feature type="domain" description="LXG" evidence="3">
    <location>
        <begin position="1"/>
        <end position="230"/>
    </location>
</feature>
<reference evidence="4 5" key="2">
    <citation type="journal article" date="2016" name="Sci. Rep.">
        <title>A novel serine protease, Sep1, from Bacillus firmus DS-1 has nematicidal activity and degrades multiple intestinal-associated nematode proteins.</title>
        <authorList>
            <person name="Geng C."/>
            <person name="Nie X."/>
            <person name="Tang Z."/>
            <person name="Zhang Y."/>
            <person name="Lin J."/>
            <person name="Sun M."/>
            <person name="Peng D."/>
        </authorList>
    </citation>
    <scope>NUCLEOTIDE SEQUENCE [LARGE SCALE GENOMIC DNA]</scope>
    <source>
        <strain evidence="4 5">DS1</strain>
    </source>
</reference>
<evidence type="ECO:0000256" key="1">
    <source>
        <dbReference type="ARBA" id="ARBA00034117"/>
    </source>
</evidence>
<gene>
    <name evidence="4" type="ORF">PBF_22257</name>
</gene>
<keyword evidence="2" id="KW-0175">Coiled coil</keyword>
<protein>
    <submittedName>
        <fullName evidence="4">Transposase</fullName>
    </submittedName>
</protein>
<proteinExistence type="inferred from homology"/>
<dbReference type="PROSITE" id="PS51756">
    <property type="entry name" value="LXG"/>
    <property type="match status" value="1"/>
</dbReference>
<dbReference type="AlphaFoldDB" id="W7LAH8"/>
<dbReference type="eggNOG" id="COG5444">
    <property type="taxonomic scope" value="Bacteria"/>
</dbReference>